<dbReference type="GO" id="GO:0005737">
    <property type="term" value="C:cytoplasm"/>
    <property type="evidence" value="ECO:0007669"/>
    <property type="project" value="TreeGrafter"/>
</dbReference>
<accession>A0A3M6VK26</accession>
<dbReference type="InterPro" id="IPR014025">
    <property type="entry name" value="Glutaredoxin_subgr"/>
</dbReference>
<dbReference type="InterPro" id="IPR011899">
    <property type="entry name" value="Glutaredoxin_euk/vir"/>
</dbReference>
<proteinExistence type="predicted"/>
<gene>
    <name evidence="7" type="ORF">DD238_001147</name>
</gene>
<keyword evidence="1" id="KW-0813">Transport</keyword>
<protein>
    <recommendedName>
        <fullName evidence="6">Glutaredoxin domain-containing protein</fullName>
    </recommendedName>
</protein>
<dbReference type="PRINTS" id="PR00160">
    <property type="entry name" value="GLUTAREDOXIN"/>
</dbReference>
<evidence type="ECO:0000256" key="3">
    <source>
        <dbReference type="ARBA" id="ARBA00023157"/>
    </source>
</evidence>
<name>A0A3M6VK26_9STRA</name>
<dbReference type="SUPFAM" id="SSF52833">
    <property type="entry name" value="Thioredoxin-like"/>
    <property type="match status" value="1"/>
</dbReference>
<dbReference type="PROSITE" id="PS51354">
    <property type="entry name" value="GLUTAREDOXIN_2"/>
    <property type="match status" value="1"/>
</dbReference>
<dbReference type="EMBL" id="QLLG01000172">
    <property type="protein sequence ID" value="RMX67258.1"/>
    <property type="molecule type" value="Genomic_DNA"/>
</dbReference>
<evidence type="ECO:0000256" key="5">
    <source>
        <dbReference type="SAM" id="MobiDB-lite"/>
    </source>
</evidence>
<dbReference type="GO" id="GO:0034599">
    <property type="term" value="P:cellular response to oxidative stress"/>
    <property type="evidence" value="ECO:0007669"/>
    <property type="project" value="TreeGrafter"/>
</dbReference>
<dbReference type="NCBIfam" id="TIGR02180">
    <property type="entry name" value="GRX_euk"/>
    <property type="match status" value="1"/>
</dbReference>
<dbReference type="InterPro" id="IPR002109">
    <property type="entry name" value="Glutaredoxin"/>
</dbReference>
<dbReference type="PROSITE" id="PS00195">
    <property type="entry name" value="GLUTAREDOXIN_1"/>
    <property type="match status" value="1"/>
</dbReference>
<dbReference type="AlphaFoldDB" id="A0A3M6VK26"/>
<dbReference type="VEuPathDB" id="FungiDB:DD237_002028"/>
<sequence length="239" mass="26711">MQFIPCRFQCVDWLKFPGRHFPEDFEANKALDSNLLPSHQARQPQIKMTSAKETVEAKVAATPMVVYSKSTCPYCTKAKSLLTQLGAKYDVVELDQISDGREQQDALEEITGQSTVPNIFVGGKSIGGNSDLHKLHKDGNLELVLKQEGAFAKPKKNKRRRVTKDEDESSTNRPSTDEDLSAVSTVSNRRSINTFSTGGMKKAKNVVQKQLIESEREIVPQQYAGDATYETQIDTEKDR</sequence>
<evidence type="ECO:0000313" key="8">
    <source>
        <dbReference type="Proteomes" id="UP000282087"/>
    </source>
</evidence>
<evidence type="ECO:0000256" key="4">
    <source>
        <dbReference type="ARBA" id="ARBA00023284"/>
    </source>
</evidence>
<feature type="domain" description="Glutaredoxin" evidence="6">
    <location>
        <begin position="65"/>
        <end position="126"/>
    </location>
</feature>
<comment type="caution">
    <text evidence="7">The sequence shown here is derived from an EMBL/GenBank/DDBJ whole genome shotgun (WGS) entry which is preliminary data.</text>
</comment>
<dbReference type="InterPro" id="IPR036249">
    <property type="entry name" value="Thioredoxin-like_sf"/>
</dbReference>
<feature type="region of interest" description="Disordered" evidence="5">
    <location>
        <begin position="215"/>
        <end position="239"/>
    </location>
</feature>
<dbReference type="STRING" id="542832.A0A3M6VK26"/>
<reference evidence="7 8" key="1">
    <citation type="submission" date="2018-06" db="EMBL/GenBank/DDBJ databases">
        <title>Comparative genomics of downy mildews reveals potential adaptations to biotrophy.</title>
        <authorList>
            <person name="Fletcher K."/>
            <person name="Klosterman S.J."/>
            <person name="Derevnina L."/>
            <person name="Martin F."/>
            <person name="Koike S."/>
            <person name="Reyes Chin-Wo S."/>
            <person name="Mou B."/>
            <person name="Michelmore R."/>
        </authorList>
    </citation>
    <scope>NUCLEOTIDE SEQUENCE [LARGE SCALE GENOMIC DNA]</scope>
    <source>
        <strain evidence="7 8">R14</strain>
    </source>
</reference>
<dbReference type="Proteomes" id="UP000282087">
    <property type="component" value="Unassembled WGS sequence"/>
</dbReference>
<evidence type="ECO:0000313" key="7">
    <source>
        <dbReference type="EMBL" id="RMX67258.1"/>
    </source>
</evidence>
<keyword evidence="3" id="KW-1015">Disulfide bond</keyword>
<dbReference type="FunFam" id="3.40.30.10:FF:000093">
    <property type="entry name" value="Glutaredoxin 2"/>
    <property type="match status" value="1"/>
</dbReference>
<dbReference type="Gene3D" id="3.40.30.10">
    <property type="entry name" value="Glutaredoxin"/>
    <property type="match status" value="1"/>
</dbReference>
<feature type="compositionally biased region" description="Basic residues" evidence="5">
    <location>
        <begin position="153"/>
        <end position="162"/>
    </location>
</feature>
<evidence type="ECO:0000256" key="2">
    <source>
        <dbReference type="ARBA" id="ARBA00022982"/>
    </source>
</evidence>
<organism evidence="7 8">
    <name type="scientific">Peronospora effusa</name>
    <dbReference type="NCBI Taxonomy" id="542832"/>
    <lineage>
        <taxon>Eukaryota</taxon>
        <taxon>Sar</taxon>
        <taxon>Stramenopiles</taxon>
        <taxon>Oomycota</taxon>
        <taxon>Peronosporomycetes</taxon>
        <taxon>Peronosporales</taxon>
        <taxon>Peronosporaceae</taxon>
        <taxon>Peronospora</taxon>
    </lineage>
</organism>
<evidence type="ECO:0000256" key="1">
    <source>
        <dbReference type="ARBA" id="ARBA00022448"/>
    </source>
</evidence>
<dbReference type="CDD" id="cd03419">
    <property type="entry name" value="GRX_GRXh_1_2_like"/>
    <property type="match status" value="1"/>
</dbReference>
<dbReference type="InterPro" id="IPR011767">
    <property type="entry name" value="GLR_AS"/>
</dbReference>
<dbReference type="GO" id="GO:0015038">
    <property type="term" value="F:glutathione disulfide oxidoreductase activity"/>
    <property type="evidence" value="ECO:0007669"/>
    <property type="project" value="TreeGrafter"/>
</dbReference>
<feature type="region of interest" description="Disordered" evidence="5">
    <location>
        <begin position="152"/>
        <end position="185"/>
    </location>
</feature>
<dbReference type="PANTHER" id="PTHR45694">
    <property type="entry name" value="GLUTAREDOXIN 2"/>
    <property type="match status" value="1"/>
</dbReference>
<dbReference type="Pfam" id="PF00462">
    <property type="entry name" value="Glutaredoxin"/>
    <property type="match status" value="1"/>
</dbReference>
<keyword evidence="2" id="KW-0249">Electron transport</keyword>
<keyword evidence="4" id="KW-0676">Redox-active center</keyword>
<dbReference type="PANTHER" id="PTHR45694:SF5">
    <property type="entry name" value="GLUTAREDOXIN 2"/>
    <property type="match status" value="1"/>
</dbReference>
<evidence type="ECO:0000259" key="6">
    <source>
        <dbReference type="Pfam" id="PF00462"/>
    </source>
</evidence>
<keyword evidence="8" id="KW-1185">Reference proteome</keyword>